<feature type="signal peptide" evidence="1">
    <location>
        <begin position="1"/>
        <end position="20"/>
    </location>
</feature>
<proteinExistence type="predicted"/>
<organism evidence="2 3">
    <name type="scientific">Peptoniphilus equinus</name>
    <dbReference type="NCBI Taxonomy" id="3016343"/>
    <lineage>
        <taxon>Bacteria</taxon>
        <taxon>Bacillati</taxon>
        <taxon>Bacillota</taxon>
        <taxon>Tissierellia</taxon>
        <taxon>Tissierellales</taxon>
        <taxon>Peptoniphilaceae</taxon>
        <taxon>Peptoniphilus</taxon>
    </lineage>
</organism>
<reference evidence="2 3" key="1">
    <citation type="submission" date="2023-01" db="EMBL/GenBank/DDBJ databases">
        <authorList>
            <person name="Lee S.H."/>
            <person name="Jung H.S."/>
            <person name="Yun J.U."/>
        </authorList>
    </citation>
    <scope>NUCLEOTIDE SEQUENCE [LARGE SCALE GENOMIC DNA]</scope>
    <source>
        <strain evidence="2 3">CBA3646</strain>
    </source>
</reference>
<evidence type="ECO:0000313" key="2">
    <source>
        <dbReference type="EMBL" id="WBW49955.1"/>
    </source>
</evidence>
<keyword evidence="1" id="KW-0732">Signal</keyword>
<keyword evidence="3" id="KW-1185">Reference proteome</keyword>
<accession>A0ABY7QT35</accession>
<name>A0ABY7QT35_9FIRM</name>
<protein>
    <recommendedName>
        <fullName evidence="4">Copper amine oxidase-like N-terminal domain-containing protein</fullName>
    </recommendedName>
</protein>
<feature type="chain" id="PRO_5045701352" description="Copper amine oxidase-like N-terminal domain-containing protein" evidence="1">
    <location>
        <begin position="21"/>
        <end position="304"/>
    </location>
</feature>
<sequence>MKKLLVSALLVLALGSRVHAADVQVSKQAVHLDGSPVRISGYNIDGENYFKLRDVAAVLKDTSVHFNVTFDSNANLIFIDTETSYTPSGQDASDSLHDPDSIVPSSQLAVVNGEKTKYTGYLIDGNNFFRLRDLGRTLGFWVSYDEASDTVLLKDEALPKKPIITKTDVTIINLESALHQNTKTFSIGDGTTFDFYDFIQDSSIIGVLNDGNQLVVDAYLKDGAMIVSPLHIKYRGNLSVTPKLKVSQSGNDTVMTFPSTALDDATLGIDSTQPFTLTLGVMEGDTFKALSVIDVTAPNTEAAR</sequence>
<dbReference type="EMBL" id="CP115667">
    <property type="protein sequence ID" value="WBW49955.1"/>
    <property type="molecule type" value="Genomic_DNA"/>
</dbReference>
<dbReference type="RefSeq" id="WP_271191486.1">
    <property type="nucleotide sequence ID" value="NZ_CP115667.1"/>
</dbReference>
<evidence type="ECO:0000313" key="3">
    <source>
        <dbReference type="Proteomes" id="UP001210339"/>
    </source>
</evidence>
<evidence type="ECO:0000256" key="1">
    <source>
        <dbReference type="SAM" id="SignalP"/>
    </source>
</evidence>
<dbReference type="Proteomes" id="UP001210339">
    <property type="component" value="Chromosome"/>
</dbReference>
<evidence type="ECO:0008006" key="4">
    <source>
        <dbReference type="Google" id="ProtNLM"/>
    </source>
</evidence>
<gene>
    <name evidence="2" type="ORF">O6R05_08110</name>
</gene>